<dbReference type="InterPro" id="IPR051310">
    <property type="entry name" value="MCP_chemotaxis"/>
</dbReference>
<comment type="subcellular location">
    <subcellularLocation>
        <location evidence="1">Membrane</location>
    </subcellularLocation>
</comment>
<evidence type="ECO:0000256" key="4">
    <source>
        <dbReference type="PROSITE-ProRule" id="PRU00284"/>
    </source>
</evidence>
<dbReference type="SMART" id="SM00091">
    <property type="entry name" value="PAS"/>
    <property type="match status" value="2"/>
</dbReference>
<dbReference type="PANTHER" id="PTHR43531:SF11">
    <property type="entry name" value="METHYL-ACCEPTING CHEMOTAXIS PROTEIN 3"/>
    <property type="match status" value="1"/>
</dbReference>
<accession>A0A1Q8ZR94</accession>
<dbReference type="PROSITE" id="PS50113">
    <property type="entry name" value="PAC"/>
    <property type="match status" value="1"/>
</dbReference>
<reference evidence="9 10" key="1">
    <citation type="submission" date="2016-09" db="EMBL/GenBank/DDBJ databases">
        <title>Rhizobium oryziradicis sp. nov., isolated from the root of rice.</title>
        <authorList>
            <person name="Zhao J."/>
            <person name="Zhang X."/>
        </authorList>
    </citation>
    <scope>NUCLEOTIDE SEQUENCE [LARGE SCALE GENOMIC DNA]</scope>
    <source>
        <strain evidence="9 10">N19</strain>
    </source>
</reference>
<dbReference type="InterPro" id="IPR001610">
    <property type="entry name" value="PAC"/>
</dbReference>
<dbReference type="InterPro" id="IPR000700">
    <property type="entry name" value="PAS-assoc_C"/>
</dbReference>
<evidence type="ECO:0000256" key="3">
    <source>
        <dbReference type="ARBA" id="ARBA00029447"/>
    </source>
</evidence>
<dbReference type="SMART" id="SM00283">
    <property type="entry name" value="MA"/>
    <property type="match status" value="1"/>
</dbReference>
<dbReference type="InterPro" id="IPR004089">
    <property type="entry name" value="MCPsignal_dom"/>
</dbReference>
<dbReference type="STRING" id="1867956.BJF95_08785"/>
<evidence type="ECO:0000313" key="9">
    <source>
        <dbReference type="EMBL" id="OLP44593.1"/>
    </source>
</evidence>
<comment type="similarity">
    <text evidence="3">Belongs to the methyl-accepting chemotaxis (MCP) protein family.</text>
</comment>
<dbReference type="FunFam" id="1.10.287.950:FF:000001">
    <property type="entry name" value="Methyl-accepting chemotaxis sensory transducer"/>
    <property type="match status" value="1"/>
</dbReference>
<organism evidence="9 10">
    <name type="scientific">Rhizobium oryziradicis</name>
    <dbReference type="NCBI Taxonomy" id="1867956"/>
    <lineage>
        <taxon>Bacteria</taxon>
        <taxon>Pseudomonadati</taxon>
        <taxon>Pseudomonadota</taxon>
        <taxon>Alphaproteobacteria</taxon>
        <taxon>Hyphomicrobiales</taxon>
        <taxon>Rhizobiaceae</taxon>
        <taxon>Rhizobium/Agrobacterium group</taxon>
        <taxon>Rhizobium</taxon>
    </lineage>
</organism>
<gene>
    <name evidence="9" type="ORF">BJF95_08785</name>
</gene>
<keyword evidence="4" id="KW-0807">Transducer</keyword>
<feature type="domain" description="PAS" evidence="6">
    <location>
        <begin position="29"/>
        <end position="63"/>
    </location>
</feature>
<dbReference type="EMBL" id="MKIM01000027">
    <property type="protein sequence ID" value="OLP44593.1"/>
    <property type="molecule type" value="Genomic_DNA"/>
</dbReference>
<dbReference type="GO" id="GO:0006935">
    <property type="term" value="P:chemotaxis"/>
    <property type="evidence" value="ECO:0007669"/>
    <property type="project" value="UniProtKB-KW"/>
</dbReference>
<dbReference type="InterPro" id="IPR000014">
    <property type="entry name" value="PAS"/>
</dbReference>
<dbReference type="OrthoDB" id="9765776at2"/>
<dbReference type="PROSITE" id="PS50112">
    <property type="entry name" value="PAS"/>
    <property type="match status" value="2"/>
</dbReference>
<dbReference type="GO" id="GO:0004888">
    <property type="term" value="F:transmembrane signaling receptor activity"/>
    <property type="evidence" value="ECO:0007669"/>
    <property type="project" value="InterPro"/>
</dbReference>
<feature type="domain" description="HAMP" evidence="8">
    <location>
        <begin position="244"/>
        <end position="296"/>
    </location>
</feature>
<evidence type="ECO:0000259" key="5">
    <source>
        <dbReference type="PROSITE" id="PS50111"/>
    </source>
</evidence>
<dbReference type="Pfam" id="PF00015">
    <property type="entry name" value="MCPsignal"/>
    <property type="match status" value="1"/>
</dbReference>
<dbReference type="GO" id="GO:0007165">
    <property type="term" value="P:signal transduction"/>
    <property type="evidence" value="ECO:0007669"/>
    <property type="project" value="UniProtKB-KW"/>
</dbReference>
<dbReference type="CDD" id="cd00130">
    <property type="entry name" value="PAS"/>
    <property type="match status" value="2"/>
</dbReference>
<dbReference type="InterPro" id="IPR035965">
    <property type="entry name" value="PAS-like_dom_sf"/>
</dbReference>
<comment type="caution">
    <text evidence="9">The sequence shown here is derived from an EMBL/GenBank/DDBJ whole genome shotgun (WGS) entry which is preliminary data.</text>
</comment>
<keyword evidence="2" id="KW-0145">Chemotaxis</keyword>
<dbReference type="PRINTS" id="PR00260">
    <property type="entry name" value="CHEMTRNSDUCR"/>
</dbReference>
<name>A0A1Q8ZR94_9HYPH</name>
<evidence type="ECO:0000259" key="8">
    <source>
        <dbReference type="PROSITE" id="PS50885"/>
    </source>
</evidence>
<dbReference type="Gene3D" id="1.10.287.950">
    <property type="entry name" value="Methyl-accepting chemotaxis protein"/>
    <property type="match status" value="1"/>
</dbReference>
<dbReference type="SUPFAM" id="SSF55785">
    <property type="entry name" value="PYP-like sensor domain (PAS domain)"/>
    <property type="match status" value="2"/>
</dbReference>
<dbReference type="SUPFAM" id="SSF58104">
    <property type="entry name" value="Methyl-accepting chemotaxis protein (MCP) signaling domain"/>
    <property type="match status" value="1"/>
</dbReference>
<evidence type="ECO:0000259" key="6">
    <source>
        <dbReference type="PROSITE" id="PS50112"/>
    </source>
</evidence>
<dbReference type="SMART" id="SM00086">
    <property type="entry name" value="PAC"/>
    <property type="match status" value="2"/>
</dbReference>
<dbReference type="Pfam" id="PF08447">
    <property type="entry name" value="PAS_3"/>
    <property type="match status" value="2"/>
</dbReference>
<evidence type="ECO:0000256" key="2">
    <source>
        <dbReference type="ARBA" id="ARBA00022500"/>
    </source>
</evidence>
<dbReference type="Proteomes" id="UP000186894">
    <property type="component" value="Unassembled WGS sequence"/>
</dbReference>
<evidence type="ECO:0000256" key="1">
    <source>
        <dbReference type="ARBA" id="ARBA00004370"/>
    </source>
</evidence>
<keyword evidence="10" id="KW-1185">Reference proteome</keyword>
<dbReference type="PROSITE" id="PS50885">
    <property type="entry name" value="HAMP"/>
    <property type="match status" value="1"/>
</dbReference>
<protein>
    <submittedName>
        <fullName evidence="9">Chemotaxis protein</fullName>
    </submittedName>
</protein>
<dbReference type="InterPro" id="IPR004090">
    <property type="entry name" value="Chemotax_Me-accpt_rcpt"/>
</dbReference>
<dbReference type="RefSeq" id="WP_075640103.1">
    <property type="nucleotide sequence ID" value="NZ_MKIM01000027.1"/>
</dbReference>
<dbReference type="PROSITE" id="PS50111">
    <property type="entry name" value="CHEMOTAXIS_TRANSDUC_2"/>
    <property type="match status" value="1"/>
</dbReference>
<evidence type="ECO:0000259" key="7">
    <source>
        <dbReference type="PROSITE" id="PS50113"/>
    </source>
</evidence>
<sequence>MILFDVSGSAKSEVDALRKSQAVIEFALDGTILDANQNFCSAMGYTLAEIKGKHHRLFVDPEDADKPEYRMFWDNLRAGKFERRQYLRIAKGGREVWIEASYNPVLKGGKPFKVVKYATDVTASKIRALEDEATLKAASASQAVIEFKPDGTIITANENFCNGLGYALSEIVGKHHSMFCEKAYVQSPQYAQFWLDLATGKAFANEFRRIGKRGNDVWIQASYNPVFDRHGKVYKIIKLATDVSARMNAISDVAQALKALAEGDLTRRLDNEFVPTMEKLRLDFNEAVTHLSRTLNGVANSARTIANSTNEIKDAASNLAQRTEMQAASVEESAAALEQITTTVADSANRARAVGQLVGQTRNHAEKSGMVVRDAVKAMGEIEESSKRVSSILGVIDEIAFQTNLLALNAGVEAARAGEAGKGFAVVAQEVRELAQRSASAAKEIRQLISTSAAHVEKGVELVANTGSALDVIVEQVARVSENIDAIIHGAAEQSGSLQEINSSMNTIDQSTQKNAAMVEETTAATFSLAHEVASLFDTLSHFKIETSSGQEGRVRRAA</sequence>
<evidence type="ECO:0000313" key="10">
    <source>
        <dbReference type="Proteomes" id="UP000186894"/>
    </source>
</evidence>
<feature type="domain" description="PAS" evidence="6">
    <location>
        <begin position="122"/>
        <end position="174"/>
    </location>
</feature>
<dbReference type="InterPro" id="IPR013655">
    <property type="entry name" value="PAS_fold_3"/>
</dbReference>
<dbReference type="Gene3D" id="3.30.450.20">
    <property type="entry name" value="PAS domain"/>
    <property type="match status" value="2"/>
</dbReference>
<dbReference type="PANTHER" id="PTHR43531">
    <property type="entry name" value="PROTEIN ICFG"/>
    <property type="match status" value="1"/>
</dbReference>
<dbReference type="GO" id="GO:0016020">
    <property type="term" value="C:membrane"/>
    <property type="evidence" value="ECO:0007669"/>
    <property type="project" value="UniProtKB-SubCell"/>
</dbReference>
<proteinExistence type="inferred from homology"/>
<feature type="domain" description="Methyl-accepting transducer" evidence="5">
    <location>
        <begin position="301"/>
        <end position="530"/>
    </location>
</feature>
<feature type="domain" description="PAC" evidence="7">
    <location>
        <begin position="203"/>
        <end position="255"/>
    </location>
</feature>
<dbReference type="NCBIfam" id="TIGR00229">
    <property type="entry name" value="sensory_box"/>
    <property type="match status" value="2"/>
</dbReference>
<dbReference type="InterPro" id="IPR003660">
    <property type="entry name" value="HAMP_dom"/>
</dbReference>
<dbReference type="CDD" id="cd11386">
    <property type="entry name" value="MCP_signal"/>
    <property type="match status" value="1"/>
</dbReference>
<dbReference type="AlphaFoldDB" id="A0A1Q8ZR94"/>